<keyword evidence="4 7" id="KW-0547">Nucleotide-binding</keyword>
<evidence type="ECO:0000256" key="2">
    <source>
        <dbReference type="ARBA" id="ARBA00022553"/>
    </source>
</evidence>
<evidence type="ECO:0000256" key="8">
    <source>
        <dbReference type="RuleBase" id="RU000304"/>
    </source>
</evidence>
<keyword evidence="6 7" id="KW-0067">ATP-binding</keyword>
<dbReference type="Gene3D" id="1.10.510.10">
    <property type="entry name" value="Transferase(Phosphotransferase) domain 1"/>
    <property type="match status" value="1"/>
</dbReference>
<dbReference type="InterPro" id="IPR000719">
    <property type="entry name" value="Prot_kinase_dom"/>
</dbReference>
<dbReference type="InterPro" id="IPR017441">
    <property type="entry name" value="Protein_kinase_ATP_BS"/>
</dbReference>
<accession>A0AAW1RII9</accession>
<feature type="domain" description="AGC-kinase C-terminal" evidence="11">
    <location>
        <begin position="303"/>
        <end position="358"/>
    </location>
</feature>
<protein>
    <submittedName>
        <fullName evidence="12">Uncharacterized protein</fullName>
    </submittedName>
</protein>
<evidence type="ECO:0000256" key="4">
    <source>
        <dbReference type="ARBA" id="ARBA00022741"/>
    </source>
</evidence>
<feature type="binding site" evidence="7">
    <location>
        <position position="75"/>
    </location>
    <ligand>
        <name>ATP</name>
        <dbReference type="ChEBI" id="CHEBI:30616"/>
    </ligand>
</feature>
<reference evidence="12 13" key="1">
    <citation type="journal article" date="2024" name="Nat. Commun.">
        <title>Phylogenomics reveals the evolutionary origins of lichenization in chlorophyte algae.</title>
        <authorList>
            <person name="Puginier C."/>
            <person name="Libourel C."/>
            <person name="Otte J."/>
            <person name="Skaloud P."/>
            <person name="Haon M."/>
            <person name="Grisel S."/>
            <person name="Petersen M."/>
            <person name="Berrin J.G."/>
            <person name="Delaux P.M."/>
            <person name="Dal Grande F."/>
            <person name="Keller J."/>
        </authorList>
    </citation>
    <scope>NUCLEOTIDE SEQUENCE [LARGE SCALE GENOMIC DNA]</scope>
    <source>
        <strain evidence="12 13">SAG 2145</strain>
    </source>
</reference>
<feature type="compositionally biased region" description="Basic residues" evidence="9">
    <location>
        <begin position="13"/>
        <end position="22"/>
    </location>
</feature>
<dbReference type="PROSITE" id="PS00108">
    <property type="entry name" value="PROTEIN_KINASE_ST"/>
    <property type="match status" value="1"/>
</dbReference>
<dbReference type="InterPro" id="IPR011009">
    <property type="entry name" value="Kinase-like_dom_sf"/>
</dbReference>
<gene>
    <name evidence="12" type="ORF">WJX74_007526</name>
</gene>
<proteinExistence type="inferred from homology"/>
<evidence type="ECO:0000256" key="5">
    <source>
        <dbReference type="ARBA" id="ARBA00022777"/>
    </source>
</evidence>
<name>A0AAW1RII9_9CHLO</name>
<dbReference type="GO" id="GO:0004691">
    <property type="term" value="F:cAMP-dependent protein kinase activity"/>
    <property type="evidence" value="ECO:0007669"/>
    <property type="project" value="TreeGrafter"/>
</dbReference>
<dbReference type="PANTHER" id="PTHR24353:SF37">
    <property type="entry name" value="CAMP-DEPENDENT PROTEIN KINASE CATALYTIC SUBUNIT PRKX"/>
    <property type="match status" value="1"/>
</dbReference>
<dbReference type="GO" id="GO:0005524">
    <property type="term" value="F:ATP binding"/>
    <property type="evidence" value="ECO:0007669"/>
    <property type="project" value="UniProtKB-UniRule"/>
</dbReference>
<keyword evidence="5" id="KW-0418">Kinase</keyword>
<dbReference type="CDD" id="cd05580">
    <property type="entry name" value="STKc_PKA_like"/>
    <property type="match status" value="1"/>
</dbReference>
<feature type="region of interest" description="Disordered" evidence="9">
    <location>
        <begin position="1"/>
        <end position="32"/>
    </location>
</feature>
<dbReference type="PROSITE" id="PS00107">
    <property type="entry name" value="PROTEIN_KINASE_ATP"/>
    <property type="match status" value="1"/>
</dbReference>
<keyword evidence="2" id="KW-0597">Phosphoprotein</keyword>
<dbReference type="InterPro" id="IPR017892">
    <property type="entry name" value="Pkinase_C"/>
</dbReference>
<dbReference type="PROSITE" id="PS51285">
    <property type="entry name" value="AGC_KINASE_CTER"/>
    <property type="match status" value="1"/>
</dbReference>
<feature type="domain" description="Protein kinase" evidence="10">
    <location>
        <begin position="46"/>
        <end position="302"/>
    </location>
</feature>
<comment type="caution">
    <text evidence="12">The sequence shown here is derived from an EMBL/GenBank/DDBJ whole genome shotgun (WGS) entry which is preliminary data.</text>
</comment>
<keyword evidence="13" id="KW-1185">Reference proteome</keyword>
<dbReference type="FunFam" id="3.30.200.20:FF:000042">
    <property type="entry name" value="Aurora kinase A"/>
    <property type="match status" value="1"/>
</dbReference>
<dbReference type="FunFam" id="1.10.510.10:FF:000005">
    <property type="entry name" value="cAMP-dependent protein kinase catalytic subunit alpha"/>
    <property type="match status" value="1"/>
</dbReference>
<dbReference type="InterPro" id="IPR008271">
    <property type="entry name" value="Ser/Thr_kinase_AS"/>
</dbReference>
<sequence>MSGSNGTHEQAKPVHHKAHTPHTPRDSLTHSPKLGRLDPCNSLADFTLGVVLGHGSFGRVTLGKHKATKTVCAIKALSKAQIIKNQQVSHLRAERDILKIVDCHFIVKAQGFFHDEHCVYFVLECVNGGEFFRHLRSRGRLTEDQARFYAAEVLLAFQYFHSKEVVYRDLKPENILLDNKGHIKITDLGFCKVVPAAKRTYTLCGTPDYLAPEIILNKGHGKAVDWWAYGVLLYEFMAGYPPFFDSDVTNTYKKILGGRFTFPPHFSISSRDLIRKLLVADLSKRYGCLANGVDDIKNHPWFKGIDWAAADNLVNEPPIKPTVKSVDDVSNFDDYSSLPPILHDHVLSKTEQAMFTGF</sequence>
<dbReference type="InterPro" id="IPR000961">
    <property type="entry name" value="AGC-kinase_C"/>
</dbReference>
<dbReference type="GO" id="GO:0005952">
    <property type="term" value="C:cAMP-dependent protein kinase complex"/>
    <property type="evidence" value="ECO:0007669"/>
    <property type="project" value="TreeGrafter"/>
</dbReference>
<evidence type="ECO:0000256" key="9">
    <source>
        <dbReference type="SAM" id="MobiDB-lite"/>
    </source>
</evidence>
<keyword evidence="1 8" id="KW-0723">Serine/threonine-protein kinase</keyword>
<dbReference type="EMBL" id="JALJOS010000011">
    <property type="protein sequence ID" value="KAK9833111.1"/>
    <property type="molecule type" value="Genomic_DNA"/>
</dbReference>
<dbReference type="AlphaFoldDB" id="A0AAW1RII9"/>
<evidence type="ECO:0000256" key="3">
    <source>
        <dbReference type="ARBA" id="ARBA00022679"/>
    </source>
</evidence>
<dbReference type="Pfam" id="PF00433">
    <property type="entry name" value="Pkinase_C"/>
    <property type="match status" value="1"/>
</dbReference>
<evidence type="ECO:0000313" key="12">
    <source>
        <dbReference type="EMBL" id="KAK9833111.1"/>
    </source>
</evidence>
<keyword evidence="3" id="KW-0808">Transferase</keyword>
<dbReference type="SMART" id="SM00133">
    <property type="entry name" value="S_TK_X"/>
    <property type="match status" value="1"/>
</dbReference>
<dbReference type="PANTHER" id="PTHR24353">
    <property type="entry name" value="CYCLIC NUCLEOTIDE-DEPENDENT PROTEIN KINASE"/>
    <property type="match status" value="1"/>
</dbReference>
<evidence type="ECO:0000259" key="11">
    <source>
        <dbReference type="PROSITE" id="PS51285"/>
    </source>
</evidence>
<dbReference type="Gene3D" id="3.30.200.20">
    <property type="entry name" value="Phosphorylase Kinase, domain 1"/>
    <property type="match status" value="1"/>
</dbReference>
<dbReference type="Pfam" id="PF00069">
    <property type="entry name" value="Pkinase"/>
    <property type="match status" value="1"/>
</dbReference>
<evidence type="ECO:0000313" key="13">
    <source>
        <dbReference type="Proteomes" id="UP001438707"/>
    </source>
</evidence>
<evidence type="ECO:0000259" key="10">
    <source>
        <dbReference type="PROSITE" id="PS50011"/>
    </source>
</evidence>
<evidence type="ECO:0000256" key="1">
    <source>
        <dbReference type="ARBA" id="ARBA00022527"/>
    </source>
</evidence>
<dbReference type="SUPFAM" id="SSF56112">
    <property type="entry name" value="Protein kinase-like (PK-like)"/>
    <property type="match status" value="1"/>
</dbReference>
<dbReference type="PROSITE" id="PS50011">
    <property type="entry name" value="PROTEIN_KINASE_DOM"/>
    <property type="match status" value="1"/>
</dbReference>
<dbReference type="SMART" id="SM00220">
    <property type="entry name" value="S_TKc"/>
    <property type="match status" value="1"/>
</dbReference>
<evidence type="ECO:0000256" key="6">
    <source>
        <dbReference type="ARBA" id="ARBA00022840"/>
    </source>
</evidence>
<comment type="similarity">
    <text evidence="8">Belongs to the protein kinase superfamily.</text>
</comment>
<dbReference type="Proteomes" id="UP001438707">
    <property type="component" value="Unassembled WGS sequence"/>
</dbReference>
<dbReference type="GO" id="GO:0009653">
    <property type="term" value="P:anatomical structure morphogenesis"/>
    <property type="evidence" value="ECO:0007669"/>
    <property type="project" value="UniProtKB-ARBA"/>
</dbReference>
<evidence type="ECO:0000256" key="7">
    <source>
        <dbReference type="PROSITE-ProRule" id="PRU10141"/>
    </source>
</evidence>
<organism evidence="12 13">
    <name type="scientific">Apatococcus lobatus</name>
    <dbReference type="NCBI Taxonomy" id="904363"/>
    <lineage>
        <taxon>Eukaryota</taxon>
        <taxon>Viridiplantae</taxon>
        <taxon>Chlorophyta</taxon>
        <taxon>core chlorophytes</taxon>
        <taxon>Trebouxiophyceae</taxon>
        <taxon>Chlorellales</taxon>
        <taxon>Chlorellaceae</taxon>
        <taxon>Apatococcus</taxon>
    </lineage>
</organism>